<dbReference type="PROSITE" id="PS51462">
    <property type="entry name" value="NUDIX"/>
    <property type="match status" value="1"/>
</dbReference>
<dbReference type="Proteomes" id="UP000078561">
    <property type="component" value="Unassembled WGS sequence"/>
</dbReference>
<reference evidence="4" key="1">
    <citation type="submission" date="2016-04" db="EMBL/GenBank/DDBJ databases">
        <authorList>
            <person name="Evans L.H."/>
            <person name="Alamgir A."/>
            <person name="Owens N."/>
            <person name="Weber N.D."/>
            <person name="Virtaneva K."/>
            <person name="Barbian K."/>
            <person name="Babar A."/>
            <person name="Rosenke K."/>
        </authorList>
    </citation>
    <scope>NUCLEOTIDE SEQUENCE [LARGE SCALE GENOMIC DNA]</scope>
    <source>
        <strain evidence="4">CBS 101.48</strain>
    </source>
</reference>
<dbReference type="GO" id="GO:0010945">
    <property type="term" value="F:coenzyme A diphosphatase activity"/>
    <property type="evidence" value="ECO:0007669"/>
    <property type="project" value="InterPro"/>
</dbReference>
<evidence type="ECO:0000313" key="5">
    <source>
        <dbReference type="Proteomes" id="UP000078561"/>
    </source>
</evidence>
<evidence type="ECO:0000256" key="2">
    <source>
        <dbReference type="SAM" id="Phobius"/>
    </source>
</evidence>
<dbReference type="SUPFAM" id="SSF55811">
    <property type="entry name" value="Nudix"/>
    <property type="match status" value="1"/>
</dbReference>
<keyword evidence="5" id="KW-1185">Reference proteome</keyword>
<dbReference type="InterPro" id="IPR020084">
    <property type="entry name" value="NUDIX_hydrolase_CS"/>
</dbReference>
<keyword evidence="2" id="KW-1133">Transmembrane helix</keyword>
<dbReference type="OMA" id="LLWGITH"/>
<evidence type="ECO:0000313" key="4">
    <source>
        <dbReference type="EMBL" id="SAM06010.1"/>
    </source>
</evidence>
<dbReference type="PANTHER" id="PTHR12992">
    <property type="entry name" value="NUDIX HYDROLASE"/>
    <property type="match status" value="1"/>
</dbReference>
<accession>A0A168R302</accession>
<name>A0A168R302_ABSGL</name>
<dbReference type="CDD" id="cd03426">
    <property type="entry name" value="NUDIX_CoAse_Nudt7"/>
    <property type="match status" value="1"/>
</dbReference>
<dbReference type="InterPro" id="IPR015797">
    <property type="entry name" value="NUDIX_hydrolase-like_dom_sf"/>
</dbReference>
<dbReference type="Gene3D" id="3.90.79.10">
    <property type="entry name" value="Nucleoside Triphosphate Pyrophosphohydrolase"/>
    <property type="match status" value="1"/>
</dbReference>
<keyword evidence="2" id="KW-0812">Transmembrane</keyword>
<protein>
    <recommendedName>
        <fullName evidence="3">Nudix hydrolase domain-containing protein</fullName>
    </recommendedName>
</protein>
<sequence>MVSSAQDALKKIGERLQNEVPHHIPSPPSQPRRACVALILRWHTKRTHEKPLTSVDLPKTIDEFFQLPWVKDNVDGRPELLFMQRATRAGDRWSGHIAYIGGKNEPGETDNDTVTREVREEIGLDLASDAFIELGRLDDREITSSYNRQLLMILVPFVFLQVVPQTPAIQLEKDEVASVEWIPLDFFLSPITSQSAVVESLTPRVFFGWRHKLLQYLLGTITFPAIDLPINNVTTNDMTTTVPPPRRFRLWGMTLAMTRDLVHLSDNDDLPFLSLVATPPRYSRRDIGWWIQITARTTLFWRQTTALSSSQRRAEWTKIYFGSLRTGVVMAMVTRAMILAAGTSWLVRRCYYHFK</sequence>
<evidence type="ECO:0000259" key="3">
    <source>
        <dbReference type="PROSITE" id="PS51462"/>
    </source>
</evidence>
<dbReference type="InterPro" id="IPR045121">
    <property type="entry name" value="CoAse"/>
</dbReference>
<keyword evidence="2" id="KW-0472">Membrane</keyword>
<dbReference type="InterPro" id="IPR000086">
    <property type="entry name" value="NUDIX_hydrolase_dom"/>
</dbReference>
<evidence type="ECO:0000256" key="1">
    <source>
        <dbReference type="ARBA" id="ARBA00022801"/>
    </source>
</evidence>
<gene>
    <name evidence="4" type="primary">ABSGL_11886.1 scaffold 12357</name>
</gene>
<keyword evidence="1" id="KW-0378">Hydrolase</keyword>
<proteinExistence type="predicted"/>
<organism evidence="4">
    <name type="scientific">Absidia glauca</name>
    <name type="common">Pin mould</name>
    <dbReference type="NCBI Taxonomy" id="4829"/>
    <lineage>
        <taxon>Eukaryota</taxon>
        <taxon>Fungi</taxon>
        <taxon>Fungi incertae sedis</taxon>
        <taxon>Mucoromycota</taxon>
        <taxon>Mucoromycotina</taxon>
        <taxon>Mucoromycetes</taxon>
        <taxon>Mucorales</taxon>
        <taxon>Cunninghamellaceae</taxon>
        <taxon>Absidia</taxon>
    </lineage>
</organism>
<dbReference type="PROSITE" id="PS00893">
    <property type="entry name" value="NUDIX_BOX"/>
    <property type="match status" value="1"/>
</dbReference>
<dbReference type="AlphaFoldDB" id="A0A168R302"/>
<dbReference type="OrthoDB" id="77989at2759"/>
<dbReference type="PANTHER" id="PTHR12992:SF44">
    <property type="entry name" value="NUDIX HYDROLASE DOMAIN-CONTAINING PROTEIN"/>
    <property type="match status" value="1"/>
</dbReference>
<feature type="domain" description="Nudix hydrolase" evidence="3">
    <location>
        <begin position="59"/>
        <end position="207"/>
    </location>
</feature>
<dbReference type="EMBL" id="LT554489">
    <property type="protein sequence ID" value="SAM06010.1"/>
    <property type="molecule type" value="Genomic_DNA"/>
</dbReference>
<dbReference type="InParanoid" id="A0A168R302"/>
<dbReference type="STRING" id="4829.A0A168R302"/>
<feature type="transmembrane region" description="Helical" evidence="2">
    <location>
        <begin position="327"/>
        <end position="347"/>
    </location>
</feature>
<dbReference type="Pfam" id="PF00293">
    <property type="entry name" value="NUDIX"/>
    <property type="match status" value="1"/>
</dbReference>